<dbReference type="RefSeq" id="WP_042220239.1">
    <property type="nucleotide sequence ID" value="NZ_CP007155.1"/>
</dbReference>
<feature type="domain" description="Transcriptional repressor PaaX-like central Cas2-like" evidence="3">
    <location>
        <begin position="88"/>
        <end position="158"/>
    </location>
</feature>
<dbReference type="eggNOG" id="COG3327">
    <property type="taxonomic scope" value="Bacteria"/>
</dbReference>
<dbReference type="GO" id="GO:0006351">
    <property type="term" value="P:DNA-templated transcription"/>
    <property type="evidence" value="ECO:0007669"/>
    <property type="project" value="InterPro"/>
</dbReference>
<dbReference type="EMBL" id="CP007155">
    <property type="protein sequence ID" value="AHH94323.1"/>
    <property type="molecule type" value="Genomic_DNA"/>
</dbReference>
<dbReference type="InterPro" id="IPR036388">
    <property type="entry name" value="WH-like_DNA-bd_sf"/>
</dbReference>
<dbReference type="Proteomes" id="UP000019225">
    <property type="component" value="Chromosome"/>
</dbReference>
<dbReference type="PATRIC" id="fig|1449976.3.peg.954"/>
<dbReference type="InterPro" id="IPR012906">
    <property type="entry name" value="PaaX-like_N"/>
</dbReference>
<dbReference type="Gene3D" id="3.30.70.2650">
    <property type="match status" value="1"/>
</dbReference>
<dbReference type="PANTHER" id="PTHR30319:SF1">
    <property type="entry name" value="TRANSCRIPTIONAL REPRESSOR PAAX"/>
    <property type="match status" value="1"/>
</dbReference>
<dbReference type="InterPro" id="IPR048846">
    <property type="entry name" value="PaaX-like_central"/>
</dbReference>
<sequence>MRARSAVFEVYGVHLRGRGAVGTIAALVRLLAPLGFNGPTVRTAVSRTVRQGWLVPVRLARGPGYALTPQAERRLDETAARIARTRPSTWDGQWQVVVLADLAATDRERLLSSLRLLGYGQLGPVTWITPRPVVELIELLAGESVTARVFTGRHEGADAELAAGAWDLAPLAADYAGFLARWRPEVSAVDGSYPASAFATSLRLRHAWRKVLVRDPGLPRELLPSGWPGHAAAEFFDLHSERLAAPAVEFVDECLRG</sequence>
<evidence type="ECO:0000313" key="5">
    <source>
        <dbReference type="Proteomes" id="UP000019225"/>
    </source>
</evidence>
<name>W5VZH8_9PSEU</name>
<dbReference type="InterPro" id="IPR011965">
    <property type="entry name" value="PaaX_trns_reg"/>
</dbReference>
<keyword evidence="5" id="KW-1185">Reference proteome</keyword>
<protein>
    <submittedName>
        <fullName evidence="4">PaaX family transcription regulator</fullName>
    </submittedName>
</protein>
<evidence type="ECO:0000259" key="3">
    <source>
        <dbReference type="Pfam" id="PF20803"/>
    </source>
</evidence>
<evidence type="ECO:0000259" key="2">
    <source>
        <dbReference type="Pfam" id="PF08223"/>
    </source>
</evidence>
<dbReference type="STRING" id="1449976.KALB_949"/>
<feature type="domain" description="Transcriptional repressor PaaX-like N-terminal" evidence="1">
    <location>
        <begin position="2"/>
        <end position="69"/>
    </location>
</feature>
<dbReference type="Gene3D" id="1.10.10.10">
    <property type="entry name" value="Winged helix-like DNA-binding domain superfamily/Winged helix DNA-binding domain"/>
    <property type="match status" value="1"/>
</dbReference>
<dbReference type="InterPro" id="IPR013225">
    <property type="entry name" value="PaaX_C"/>
</dbReference>
<dbReference type="Pfam" id="PF08223">
    <property type="entry name" value="PaaX_C"/>
    <property type="match status" value="1"/>
</dbReference>
<dbReference type="PIRSF" id="PIRSF020623">
    <property type="entry name" value="PaaX"/>
    <property type="match status" value="1"/>
</dbReference>
<evidence type="ECO:0000259" key="1">
    <source>
        <dbReference type="Pfam" id="PF07848"/>
    </source>
</evidence>
<gene>
    <name evidence="4" type="ORF">KALB_949</name>
</gene>
<dbReference type="Pfam" id="PF20803">
    <property type="entry name" value="PaaX_M"/>
    <property type="match status" value="1"/>
</dbReference>
<dbReference type="OrthoDB" id="2270427at2"/>
<dbReference type="PANTHER" id="PTHR30319">
    <property type="entry name" value="PHENYLACETIC ACID REGULATOR-RELATED TRANSCRIPTIONAL REPRESSOR"/>
    <property type="match status" value="1"/>
</dbReference>
<dbReference type="HOGENOM" id="CLU_067515_2_0_11"/>
<proteinExistence type="predicted"/>
<dbReference type="KEGG" id="kal:KALB_949"/>
<feature type="domain" description="Transcriptional repressor PaaX-like C-terminal" evidence="2">
    <location>
        <begin position="166"/>
        <end position="252"/>
    </location>
</feature>
<dbReference type="Gene3D" id="1.20.58.1460">
    <property type="match status" value="1"/>
</dbReference>
<accession>W5VZH8</accession>
<reference evidence="4 5" key="1">
    <citation type="journal article" date="2014" name="BMC Genomics">
        <title>Complete genome sequence of producer of the glycopeptide antibiotic Aculeximycin Kutzneria albida DSM 43870T, a representative of minor genus of Pseudonocardiaceae.</title>
        <authorList>
            <person name="Rebets Y."/>
            <person name="Tokovenko B."/>
            <person name="Lushchyk I."/>
            <person name="Ruckert C."/>
            <person name="Zaburannyi N."/>
            <person name="Bechthold A."/>
            <person name="Kalinowski J."/>
            <person name="Luzhetskyy A."/>
        </authorList>
    </citation>
    <scope>NUCLEOTIDE SEQUENCE [LARGE SCALE GENOMIC DNA]</scope>
    <source>
        <strain evidence="4">DSM 43870</strain>
    </source>
</reference>
<evidence type="ECO:0000313" key="4">
    <source>
        <dbReference type="EMBL" id="AHH94323.1"/>
    </source>
</evidence>
<dbReference type="AlphaFoldDB" id="W5VZH8"/>
<organism evidence="4 5">
    <name type="scientific">Kutzneria albida DSM 43870</name>
    <dbReference type="NCBI Taxonomy" id="1449976"/>
    <lineage>
        <taxon>Bacteria</taxon>
        <taxon>Bacillati</taxon>
        <taxon>Actinomycetota</taxon>
        <taxon>Actinomycetes</taxon>
        <taxon>Pseudonocardiales</taxon>
        <taxon>Pseudonocardiaceae</taxon>
        <taxon>Kutzneria</taxon>
    </lineage>
</organism>
<dbReference type="Pfam" id="PF07848">
    <property type="entry name" value="PaaX"/>
    <property type="match status" value="1"/>
</dbReference>